<keyword evidence="2" id="KW-1185">Reference proteome</keyword>
<reference evidence="2" key="1">
    <citation type="submission" date="2016-11" db="EMBL/GenBank/DDBJ databases">
        <authorList>
            <person name="Varghese N."/>
            <person name="Submissions S."/>
        </authorList>
    </citation>
    <scope>NUCLEOTIDE SEQUENCE [LARGE SCALE GENOMIC DNA]</scope>
    <source>
        <strain evidence="2">DSM 27370</strain>
    </source>
</reference>
<dbReference type="Proteomes" id="UP000184480">
    <property type="component" value="Unassembled WGS sequence"/>
</dbReference>
<accession>A0A1M5GMR5</accession>
<proteinExistence type="predicted"/>
<gene>
    <name evidence="1" type="ORF">SAMN05444362_11469</name>
</gene>
<protein>
    <submittedName>
        <fullName evidence="1">Uncharacterized protein</fullName>
    </submittedName>
</protein>
<dbReference type="RefSeq" id="WP_062181798.1">
    <property type="nucleotide sequence ID" value="NZ_BBXL01000014.1"/>
</dbReference>
<dbReference type="EMBL" id="FQUC01000014">
    <property type="protein sequence ID" value="SHG05080.1"/>
    <property type="molecule type" value="Genomic_DNA"/>
</dbReference>
<sequence length="133" mass="15281">MEASTQTLFNTFGYTINDYATSILNKTEGAIKQMFPKAILLCTDCLNQEHNTSEIFLEVQIEGATISCTFNSKTNVCDFLHIFFDDDKNLCDLIRVCNLVYSYDLNKSWWYSDQFIVCLKKDQKDIAIAFAAR</sequence>
<organism evidence="1 2">
    <name type="scientific">Dysgonomonas macrotermitis</name>
    <dbReference type="NCBI Taxonomy" id="1346286"/>
    <lineage>
        <taxon>Bacteria</taxon>
        <taxon>Pseudomonadati</taxon>
        <taxon>Bacteroidota</taxon>
        <taxon>Bacteroidia</taxon>
        <taxon>Bacteroidales</taxon>
        <taxon>Dysgonomonadaceae</taxon>
        <taxon>Dysgonomonas</taxon>
    </lineage>
</organism>
<name>A0A1M5GMR5_9BACT</name>
<evidence type="ECO:0000313" key="2">
    <source>
        <dbReference type="Proteomes" id="UP000184480"/>
    </source>
</evidence>
<dbReference type="AlphaFoldDB" id="A0A1M5GMR5"/>
<evidence type="ECO:0000313" key="1">
    <source>
        <dbReference type="EMBL" id="SHG05080.1"/>
    </source>
</evidence>